<evidence type="ECO:0000256" key="3">
    <source>
        <dbReference type="ARBA" id="ARBA00022500"/>
    </source>
</evidence>
<dbReference type="GO" id="GO:0005886">
    <property type="term" value="C:plasma membrane"/>
    <property type="evidence" value="ECO:0007669"/>
    <property type="project" value="UniProtKB-SubCell"/>
</dbReference>
<accession>A0A0V7ZNE0</accession>
<feature type="coiled-coil region" evidence="7">
    <location>
        <begin position="406"/>
        <end position="461"/>
    </location>
</feature>
<keyword evidence="3" id="KW-0145">Chemotaxis</keyword>
<keyword evidence="7" id="KW-0175">Coiled coil</keyword>
<evidence type="ECO:0000313" key="10">
    <source>
        <dbReference type="EMBL" id="KST65519.1"/>
    </source>
</evidence>
<dbReference type="CDD" id="cd12913">
    <property type="entry name" value="PDC1_MCP_like"/>
    <property type="match status" value="1"/>
</dbReference>
<proteinExistence type="predicted"/>
<name>A0A0V7ZNE0_9CYAN</name>
<dbReference type="SUPFAM" id="SSF52540">
    <property type="entry name" value="P-loop containing nucleoside triphosphate hydrolases"/>
    <property type="match status" value="1"/>
</dbReference>
<feature type="transmembrane region" description="Helical" evidence="8">
    <location>
        <begin position="12"/>
        <end position="34"/>
    </location>
</feature>
<comment type="caution">
    <text evidence="11">The sequence shown here is derived from an EMBL/GenBank/DDBJ whole genome shotgun (WGS) entry which is preliminary data.</text>
</comment>
<evidence type="ECO:0000256" key="8">
    <source>
        <dbReference type="SAM" id="Phobius"/>
    </source>
</evidence>
<dbReference type="PROSITE" id="PS50885">
    <property type="entry name" value="HAMP"/>
    <property type="match status" value="1"/>
</dbReference>
<dbReference type="AlphaFoldDB" id="A0A0V7ZNE0"/>
<evidence type="ECO:0000256" key="2">
    <source>
        <dbReference type="ARBA" id="ARBA00022475"/>
    </source>
</evidence>
<evidence type="ECO:0000256" key="1">
    <source>
        <dbReference type="ARBA" id="ARBA00004651"/>
    </source>
</evidence>
<dbReference type="Pfam" id="PF00672">
    <property type="entry name" value="HAMP"/>
    <property type="match status" value="1"/>
</dbReference>
<organism evidence="11 12">
    <name type="scientific">Mastigocoleus testarum BC008</name>
    <dbReference type="NCBI Taxonomy" id="371196"/>
    <lineage>
        <taxon>Bacteria</taxon>
        <taxon>Bacillati</taxon>
        <taxon>Cyanobacteriota</taxon>
        <taxon>Cyanophyceae</taxon>
        <taxon>Nostocales</taxon>
        <taxon>Hapalosiphonaceae</taxon>
        <taxon>Mastigocoleus</taxon>
    </lineage>
</organism>
<dbReference type="SUPFAM" id="SSF103190">
    <property type="entry name" value="Sensory domain-like"/>
    <property type="match status" value="1"/>
</dbReference>
<dbReference type="InterPro" id="IPR029151">
    <property type="entry name" value="Sensor-like_sf"/>
</dbReference>
<gene>
    <name evidence="11" type="ORF">BC008_24265</name>
    <name evidence="10" type="ORF">BC008_42090</name>
</gene>
<protein>
    <recommendedName>
        <fullName evidence="9">HAMP domain-containing protein</fullName>
    </recommendedName>
</protein>
<dbReference type="Pfam" id="PF02743">
    <property type="entry name" value="dCache_1"/>
    <property type="match status" value="1"/>
</dbReference>
<evidence type="ECO:0000256" key="7">
    <source>
        <dbReference type="SAM" id="Coils"/>
    </source>
</evidence>
<dbReference type="GO" id="GO:0007165">
    <property type="term" value="P:signal transduction"/>
    <property type="evidence" value="ECO:0007669"/>
    <property type="project" value="InterPro"/>
</dbReference>
<dbReference type="OrthoDB" id="580957at2"/>
<dbReference type="InterPro" id="IPR003660">
    <property type="entry name" value="HAMP_dom"/>
</dbReference>
<dbReference type="CDD" id="cd06225">
    <property type="entry name" value="HAMP"/>
    <property type="match status" value="1"/>
</dbReference>
<keyword evidence="2" id="KW-1003">Cell membrane</keyword>
<dbReference type="EMBL" id="LMTZ01000107">
    <property type="protein sequence ID" value="KST65519.1"/>
    <property type="molecule type" value="Genomic_DNA"/>
</dbReference>
<feature type="domain" description="HAMP" evidence="9">
    <location>
        <begin position="362"/>
        <end position="414"/>
    </location>
</feature>
<evidence type="ECO:0000256" key="6">
    <source>
        <dbReference type="ARBA" id="ARBA00023136"/>
    </source>
</evidence>
<dbReference type="EMBL" id="LMTZ01000100">
    <property type="protein sequence ID" value="KST66093.1"/>
    <property type="molecule type" value="Genomic_DNA"/>
</dbReference>
<dbReference type="SMART" id="SM00304">
    <property type="entry name" value="HAMP"/>
    <property type="match status" value="1"/>
</dbReference>
<keyword evidence="12" id="KW-1185">Reference proteome</keyword>
<sequence length="831" mass="96265">MKIREKYKTLKLVILIPWLLQIIVFIILIAYLSFKSAQLAVNNISEQLFSEIIFRVEEKFQTYISSAITINKINAKVIENQKIAFNDKDKLIEYFFNQLILFPDITAIYWGNGLGEFYGVGRGRDGYLMKGFSNEENNYTEPFFRYAKKKYSIKQPRLYNVTKREWYKVAIEKQKQTWSKIYTSFGNKTKCLTNVYPIYEPNGKIKGVLGVDIHFNHFNQFLQNLKIANTGQVFVINESGIAIFTSDNKYSYYYKNMPDEVSKIANSNNTLNKAVGQLIIEKFEGKFDKIDKSQQINFNFAEEKYLIKIAPFKDEYGLDWLIVVTVPESDFMGQIHANTRNTIALCITALIVAIIIGILTTRWITRPILKVNSAAKSLASGNWGQKIRLDRKDELGQLAKSFNTMASQLQESFTALEQTNRTLEQKVKERTKKLSETVELLKATQEKLVFENELLKDAQVEEYQYQIGGTLPIDSPTYVVRKADRQLYKALKQRQFCYIFNARQMGKSSLRAKMMHKLVEEGYVCAALDLTEIVSDNTTESQLYHSIIFSLAKKLSLLPEFDYRSWKKNLDYLSPLEKLGEFIEEILLKQVQQSIVIFIDEIDTVLDLKFSVDCFFGFLRSLYNKRADNDSYRRLTIVLIGRTAPSYLIQNPESTPFNIGCGIPLEGFKLDEVERSLINGLRENCHDPHRTIEEVLDWTGGQPFLTQKICSLIRDFSLIINEGEEREFITQLIREKIIEDWENKDQPEHLKTIKNKLTKNKHDSLLLLSKYQEMLSIGEIKDEQTWECLELFLSGIVRKEAGKLKLYNRIYGTVFSRAWVEGEIGNLSTGK</sequence>
<feature type="transmembrane region" description="Helical" evidence="8">
    <location>
        <begin position="342"/>
        <end position="360"/>
    </location>
</feature>
<evidence type="ECO:0000256" key="4">
    <source>
        <dbReference type="ARBA" id="ARBA00022692"/>
    </source>
</evidence>
<dbReference type="Gene3D" id="3.40.50.300">
    <property type="entry name" value="P-loop containing nucleotide triphosphate hydrolases"/>
    <property type="match status" value="1"/>
</dbReference>
<dbReference type="Proteomes" id="UP000053372">
    <property type="component" value="Unassembled WGS sequence"/>
</dbReference>
<dbReference type="SUPFAM" id="SSF158472">
    <property type="entry name" value="HAMP domain-like"/>
    <property type="match status" value="1"/>
</dbReference>
<evidence type="ECO:0000313" key="11">
    <source>
        <dbReference type="EMBL" id="KST66093.1"/>
    </source>
</evidence>
<dbReference type="InterPro" id="IPR033479">
    <property type="entry name" value="dCache_1"/>
</dbReference>
<dbReference type="GO" id="GO:0006935">
    <property type="term" value="P:chemotaxis"/>
    <property type="evidence" value="ECO:0007669"/>
    <property type="project" value="UniProtKB-KW"/>
</dbReference>
<dbReference type="RefSeq" id="WP_058183901.1">
    <property type="nucleotide sequence ID" value="NZ_LMTZ01000100.1"/>
</dbReference>
<keyword evidence="5 8" id="KW-1133">Transmembrane helix</keyword>
<dbReference type="Pfam" id="PF14516">
    <property type="entry name" value="AAA_35"/>
    <property type="match status" value="1"/>
</dbReference>
<dbReference type="Gene3D" id="3.30.450.20">
    <property type="entry name" value="PAS domain"/>
    <property type="match status" value="2"/>
</dbReference>
<evidence type="ECO:0000259" key="9">
    <source>
        <dbReference type="PROSITE" id="PS50885"/>
    </source>
</evidence>
<reference evidence="11 12" key="1">
    <citation type="journal article" date="2015" name="Genome Announc.">
        <title>Draft Genome of the Euendolithic (true boring) Cyanobacterium Mastigocoleus testarum strain BC008.</title>
        <authorList>
            <person name="Guida B.S."/>
            <person name="Garcia-Pichel F."/>
        </authorList>
    </citation>
    <scope>NUCLEOTIDE SEQUENCE [LARGE SCALE GENOMIC DNA]</scope>
    <source>
        <strain evidence="11 12">BC008</strain>
    </source>
</reference>
<evidence type="ECO:0000313" key="12">
    <source>
        <dbReference type="Proteomes" id="UP000053372"/>
    </source>
</evidence>
<dbReference type="Gene3D" id="6.10.340.10">
    <property type="match status" value="1"/>
</dbReference>
<dbReference type="PANTHER" id="PTHR32089">
    <property type="entry name" value="METHYL-ACCEPTING CHEMOTAXIS PROTEIN MCPB"/>
    <property type="match status" value="1"/>
</dbReference>
<dbReference type="PANTHER" id="PTHR32089:SF112">
    <property type="entry name" value="LYSOZYME-LIKE PROTEIN-RELATED"/>
    <property type="match status" value="1"/>
</dbReference>
<dbReference type="InterPro" id="IPR027417">
    <property type="entry name" value="P-loop_NTPase"/>
</dbReference>
<keyword evidence="6 8" id="KW-0472">Membrane</keyword>
<keyword evidence="4 8" id="KW-0812">Transmembrane</keyword>
<comment type="subcellular location">
    <subcellularLocation>
        <location evidence="1">Cell membrane</location>
        <topology evidence="1">Multi-pass membrane protein</topology>
    </subcellularLocation>
</comment>
<evidence type="ECO:0000256" key="5">
    <source>
        <dbReference type="ARBA" id="ARBA00022989"/>
    </source>
</evidence>